<feature type="signal peptide" evidence="1">
    <location>
        <begin position="1"/>
        <end position="20"/>
    </location>
</feature>
<dbReference type="RefSeq" id="XP_011129825.1">
    <property type="nucleotide sequence ID" value="XM_011131523.1"/>
</dbReference>
<proteinExistence type="predicted"/>
<reference evidence="2" key="1">
    <citation type="submission" date="2013-12" db="EMBL/GenBank/DDBJ databases">
        <authorList>
            <person name="Omoto C.K."/>
            <person name="Sibley D."/>
            <person name="Venepally P."/>
            <person name="Hadjithomas M."/>
            <person name="Karamycheva S."/>
            <person name="Brunk B."/>
            <person name="Roos D."/>
            <person name="Caler E."/>
            <person name="Lorenzi H."/>
        </authorList>
    </citation>
    <scope>NUCLEOTIDE SEQUENCE</scope>
</reference>
<dbReference type="AlphaFoldDB" id="A0A023B959"/>
<feature type="chain" id="PRO_5001511557" evidence="1">
    <location>
        <begin position="21"/>
        <end position="511"/>
    </location>
</feature>
<name>A0A023B959_GRENI</name>
<evidence type="ECO:0000256" key="1">
    <source>
        <dbReference type="SAM" id="SignalP"/>
    </source>
</evidence>
<organism evidence="2 3">
    <name type="scientific">Gregarina niphandrodes</name>
    <name type="common">Septate eugregarine</name>
    <dbReference type="NCBI Taxonomy" id="110365"/>
    <lineage>
        <taxon>Eukaryota</taxon>
        <taxon>Sar</taxon>
        <taxon>Alveolata</taxon>
        <taxon>Apicomplexa</taxon>
        <taxon>Conoidasida</taxon>
        <taxon>Gregarinasina</taxon>
        <taxon>Eugregarinorida</taxon>
        <taxon>Gregarinidae</taxon>
        <taxon>Gregarina</taxon>
    </lineage>
</organism>
<sequence>MIASRCPLAGSCWSFTKALAMLEVLGTQPGQWARNLFFQGVVEDSMAESLRDRVKGGDDEQNAGQTDPQILGWFERQIMSAQSICCGAPVTRGIVEEREQMSMPNFSAVGEWLLPRVLSGSNNSEQTSAVVTRLREAFNISLLPLPWFARQLPCSDMWANTFPDGFSLRTPLAVAHWAYHLNTSISPQEKLRSLAVLARWTPGPAFTQAFVLLMKQSPMLPTGSTLDDLRLTSLGELCQVMARWLVTFAPDGYVPDVLTKMMTRDLRQVVCLLTTVQATSVNEARDTYEQRLKTWIGRVVFREAKARHDDYFATYRRLRDRVISAYFSGLVSWEVPAFGEATFPVGRDGIFEDGIFEVDRAEQQCSLVEEQLVRRLTQHLINVHAMNSKQEPEVVLYSFRQPDFKFSASEAAFHQLYQVALEETVDPVALQEAHEYAWKVACAAIALIYDVSAVINTPQLPPEVEPEKLPFYLDALIPWVSPVERPAIQSAVHNLIQQWFTFFVARTSLTF</sequence>
<dbReference type="VEuPathDB" id="CryptoDB:GNI_052690"/>
<evidence type="ECO:0000313" key="3">
    <source>
        <dbReference type="Proteomes" id="UP000019763"/>
    </source>
</evidence>
<dbReference type="GeneID" id="22911947"/>
<dbReference type="Proteomes" id="UP000019763">
    <property type="component" value="Unassembled WGS sequence"/>
</dbReference>
<gene>
    <name evidence="2" type="ORF">GNI_052690</name>
</gene>
<comment type="caution">
    <text evidence="2">The sequence shown here is derived from an EMBL/GenBank/DDBJ whole genome shotgun (WGS) entry which is preliminary data.</text>
</comment>
<accession>A0A023B959</accession>
<dbReference type="EMBL" id="AFNH02000402">
    <property type="protein sequence ID" value="EZG71440.1"/>
    <property type="molecule type" value="Genomic_DNA"/>
</dbReference>
<protein>
    <submittedName>
        <fullName evidence="2">Uncharacterized protein</fullName>
    </submittedName>
</protein>
<keyword evidence="1" id="KW-0732">Signal</keyword>
<keyword evidence="3" id="KW-1185">Reference proteome</keyword>
<evidence type="ECO:0000313" key="2">
    <source>
        <dbReference type="EMBL" id="EZG71440.1"/>
    </source>
</evidence>